<dbReference type="HOGENOM" id="CLU_1887135_0_0_1"/>
<dbReference type="InParanoid" id="A0A0D0APQ9"/>
<evidence type="ECO:0000313" key="2">
    <source>
        <dbReference type="Proteomes" id="UP000054485"/>
    </source>
</evidence>
<proteinExistence type="predicted"/>
<organism evidence="1 2">
    <name type="scientific">Suillus luteus UH-Slu-Lm8-n1</name>
    <dbReference type="NCBI Taxonomy" id="930992"/>
    <lineage>
        <taxon>Eukaryota</taxon>
        <taxon>Fungi</taxon>
        <taxon>Dikarya</taxon>
        <taxon>Basidiomycota</taxon>
        <taxon>Agaricomycotina</taxon>
        <taxon>Agaricomycetes</taxon>
        <taxon>Agaricomycetidae</taxon>
        <taxon>Boletales</taxon>
        <taxon>Suillineae</taxon>
        <taxon>Suillaceae</taxon>
        <taxon>Suillus</taxon>
    </lineage>
</organism>
<name>A0A0D0APQ9_9AGAM</name>
<accession>A0A0D0APQ9</accession>
<keyword evidence="2" id="KW-1185">Reference proteome</keyword>
<evidence type="ECO:0000313" key="1">
    <source>
        <dbReference type="EMBL" id="KIK39964.1"/>
    </source>
</evidence>
<reference evidence="1 2" key="1">
    <citation type="submission" date="2014-04" db="EMBL/GenBank/DDBJ databases">
        <authorList>
            <consortium name="DOE Joint Genome Institute"/>
            <person name="Kuo A."/>
            <person name="Ruytinx J."/>
            <person name="Rineau F."/>
            <person name="Colpaert J."/>
            <person name="Kohler A."/>
            <person name="Nagy L.G."/>
            <person name="Floudas D."/>
            <person name="Copeland A."/>
            <person name="Barry K.W."/>
            <person name="Cichocki N."/>
            <person name="Veneault-Fourrey C."/>
            <person name="LaButti K."/>
            <person name="Lindquist E.A."/>
            <person name="Lipzen A."/>
            <person name="Lundell T."/>
            <person name="Morin E."/>
            <person name="Murat C."/>
            <person name="Sun H."/>
            <person name="Tunlid A."/>
            <person name="Henrissat B."/>
            <person name="Grigoriev I.V."/>
            <person name="Hibbett D.S."/>
            <person name="Martin F."/>
            <person name="Nordberg H.P."/>
            <person name="Cantor M.N."/>
            <person name="Hua S.X."/>
        </authorList>
    </citation>
    <scope>NUCLEOTIDE SEQUENCE [LARGE SCALE GENOMIC DNA]</scope>
    <source>
        <strain evidence="1 2">UH-Slu-Lm8-n1</strain>
    </source>
</reference>
<protein>
    <submittedName>
        <fullName evidence="1">Uncharacterized protein</fullName>
    </submittedName>
</protein>
<dbReference type="OrthoDB" id="10496198at2759"/>
<dbReference type="Proteomes" id="UP000054485">
    <property type="component" value="Unassembled WGS sequence"/>
</dbReference>
<gene>
    <name evidence="1" type="ORF">CY34DRAFT_295238</name>
</gene>
<sequence>MFLLQTHSSSKWQDSSSFFMRSLPIAGQLGGHAPRATISLGSPRVYPEGIRARLMWSESPSAEPTYHWPTISSKFPDIIEGSASACTSAGINVLAGSVSLSKSFAMCRCCWYGRLGGSHWNHLEVSNCFLSQCYI</sequence>
<dbReference type="EMBL" id="KN835321">
    <property type="protein sequence ID" value="KIK39964.1"/>
    <property type="molecule type" value="Genomic_DNA"/>
</dbReference>
<reference evidence="2" key="2">
    <citation type="submission" date="2015-01" db="EMBL/GenBank/DDBJ databases">
        <title>Evolutionary Origins and Diversification of the Mycorrhizal Mutualists.</title>
        <authorList>
            <consortium name="DOE Joint Genome Institute"/>
            <consortium name="Mycorrhizal Genomics Consortium"/>
            <person name="Kohler A."/>
            <person name="Kuo A."/>
            <person name="Nagy L.G."/>
            <person name="Floudas D."/>
            <person name="Copeland A."/>
            <person name="Barry K.W."/>
            <person name="Cichocki N."/>
            <person name="Veneault-Fourrey C."/>
            <person name="LaButti K."/>
            <person name="Lindquist E.A."/>
            <person name="Lipzen A."/>
            <person name="Lundell T."/>
            <person name="Morin E."/>
            <person name="Murat C."/>
            <person name="Riley R."/>
            <person name="Ohm R."/>
            <person name="Sun H."/>
            <person name="Tunlid A."/>
            <person name="Henrissat B."/>
            <person name="Grigoriev I.V."/>
            <person name="Hibbett D.S."/>
            <person name="Martin F."/>
        </authorList>
    </citation>
    <scope>NUCLEOTIDE SEQUENCE [LARGE SCALE GENOMIC DNA]</scope>
    <source>
        <strain evidence="2">UH-Slu-Lm8-n1</strain>
    </source>
</reference>
<dbReference type="AlphaFoldDB" id="A0A0D0APQ9"/>